<proteinExistence type="predicted"/>
<reference evidence="1 2" key="1">
    <citation type="submission" date="2019-03" db="EMBL/GenBank/DDBJ databases">
        <title>Diversity of the mouse oral microbiome.</title>
        <authorList>
            <person name="Joseph S."/>
            <person name="Aduse-Opoku J."/>
            <person name="Curtis M."/>
            <person name="Wade W."/>
            <person name="Hashim A."/>
        </authorList>
    </citation>
    <scope>NUCLEOTIDE SEQUENCE [LARGE SCALE GENOMIC DNA]</scope>
    <source>
        <strain evidence="1 2">P11</strain>
    </source>
</reference>
<evidence type="ECO:0000313" key="2">
    <source>
        <dbReference type="Proteomes" id="UP000298285"/>
    </source>
</evidence>
<dbReference type="AlphaFoldDB" id="A0A4Y9IJ28"/>
<dbReference type="InterPro" id="IPR024265">
    <property type="entry name" value="DUF3788"/>
</dbReference>
<dbReference type="Proteomes" id="UP000298285">
    <property type="component" value="Unassembled WGS sequence"/>
</dbReference>
<accession>A0A4Y9IJ28</accession>
<protein>
    <submittedName>
        <fullName evidence="1">DUF3788 family protein</fullName>
    </submittedName>
</protein>
<name>A0A4Y9IJ28_9BACT</name>
<dbReference type="OrthoDB" id="9090890at2"/>
<gene>
    <name evidence="1" type="ORF">E4T88_15520</name>
</gene>
<organism evidence="1 2">
    <name type="scientific">Dysgonomonas mossii</name>
    <dbReference type="NCBI Taxonomy" id="163665"/>
    <lineage>
        <taxon>Bacteria</taxon>
        <taxon>Pseudomonadati</taxon>
        <taxon>Bacteroidota</taxon>
        <taxon>Bacteroidia</taxon>
        <taxon>Bacteroidales</taxon>
        <taxon>Dysgonomonadaceae</taxon>
        <taxon>Dysgonomonas</taxon>
    </lineage>
</organism>
<sequence>MFMNTPLPERIYREDPLPNMDEIREFIAQKEAVQAFDSLLDFLNENYNFEQEISFGGKNYGVIIRYRKNGKTLVSILPEKDAFSVILIYGKKEVITFNAYRESFSNIFTTIFDQTPQLHDGKWMLIRVEDGSLLQELERMIMIKKAIKREKREATN</sequence>
<comment type="caution">
    <text evidence="1">The sequence shown here is derived from an EMBL/GenBank/DDBJ whole genome shotgun (WGS) entry which is preliminary data.</text>
</comment>
<dbReference type="Pfam" id="PF12663">
    <property type="entry name" value="DUF3788"/>
    <property type="match status" value="1"/>
</dbReference>
<evidence type="ECO:0000313" key="1">
    <source>
        <dbReference type="EMBL" id="TFU87122.1"/>
    </source>
</evidence>
<dbReference type="EMBL" id="SPPK01000006">
    <property type="protein sequence ID" value="TFU87122.1"/>
    <property type="molecule type" value="Genomic_DNA"/>
</dbReference>